<gene>
    <name evidence="8" type="ORF">ATI02_4734</name>
</gene>
<evidence type="ECO:0000256" key="1">
    <source>
        <dbReference type="ARBA" id="ARBA00003293"/>
    </source>
</evidence>
<name>A0ABX4Q4S2_9PSED</name>
<evidence type="ECO:0000313" key="9">
    <source>
        <dbReference type="Proteomes" id="UP000232455"/>
    </source>
</evidence>
<comment type="similarity">
    <text evidence="2">Belongs to the phage GPA family.</text>
</comment>
<comment type="caution">
    <text evidence="8">The sequence shown here is derived from an EMBL/GenBank/DDBJ whole genome shotgun (WGS) entry which is preliminary data.</text>
</comment>
<evidence type="ECO:0000256" key="5">
    <source>
        <dbReference type="ARBA" id="ARBA00022759"/>
    </source>
</evidence>
<protein>
    <submittedName>
        <fullName evidence="8">Bacteriophage replication gene A protein</fullName>
    </submittedName>
</protein>
<keyword evidence="9" id="KW-1185">Reference proteome</keyword>
<organism evidence="8 9">
    <name type="scientific">Pseudomonas baetica</name>
    <dbReference type="NCBI Taxonomy" id="674054"/>
    <lineage>
        <taxon>Bacteria</taxon>
        <taxon>Pseudomonadati</taxon>
        <taxon>Pseudomonadota</taxon>
        <taxon>Gammaproteobacteria</taxon>
        <taxon>Pseudomonadales</taxon>
        <taxon>Pseudomonadaceae</taxon>
        <taxon>Pseudomonas</taxon>
    </lineage>
</organism>
<evidence type="ECO:0000256" key="6">
    <source>
        <dbReference type="ARBA" id="ARBA00022801"/>
    </source>
</evidence>
<keyword evidence="6" id="KW-0378">Hydrolase</keyword>
<accession>A0ABX4Q4S2</accession>
<keyword evidence="4" id="KW-0540">Nuclease</keyword>
<evidence type="ECO:0000259" key="7">
    <source>
        <dbReference type="Pfam" id="PF05840"/>
    </source>
</evidence>
<dbReference type="Proteomes" id="UP000232455">
    <property type="component" value="Unassembled WGS sequence"/>
</dbReference>
<evidence type="ECO:0000313" key="8">
    <source>
        <dbReference type="EMBL" id="PKA71733.1"/>
    </source>
</evidence>
<evidence type="ECO:0000256" key="2">
    <source>
        <dbReference type="ARBA" id="ARBA00009260"/>
    </source>
</evidence>
<keyword evidence="5" id="KW-0255">Endonuclease</keyword>
<dbReference type="InterPro" id="IPR008766">
    <property type="entry name" value="Replication_gene_A-like"/>
</dbReference>
<keyword evidence="3" id="KW-0235">DNA replication</keyword>
<evidence type="ECO:0000256" key="3">
    <source>
        <dbReference type="ARBA" id="ARBA00022705"/>
    </source>
</evidence>
<sequence length="558" mass="64038">MYEKVDIQPSETLPTIEEIIYFSNDELVRLAHKIAAAYRFSLLSANENQKKLIIDDLPFNIKLKKPKNSTIDSLALRISDKKWWRRQIIKLADEKREHLAHLKKELGGKNATQVCCTDRTIEMHKERKKKTDKFLMGCNKIIRSNGSDAFVFNLLDVANGARKNRLNELFLDIKALERIAEQNQFGCAFITLTASPEFHPNPKIGRDKYSGASAREANRSLQKDWRSILDALDNIGVDRRSGDYFGFRVVEVHEDGCPHWHIAIFFNKELEILEAIEDSIERLYIDRKDYFANNKRDIVRIIEKTGDDTATPSSYIFGYVLKALAGEDDDTATRYKCAIRAMGARQYSFFGIKCATGKQRALKRVAKDPDAPTHIKQLAKQIHPPMDLDDRNESQLTARVHFFENDSDKLNFEKEEGNNKYGEVILTAKSIKHELDEQSVQIAGLCEDISQEQAEKLRRKETEQVTIVINYSRKAKRKKRHARPLTKIRIWKRFCAQAASECEKEAVRRAYSAARSLSSHKGSIHLHPQMIRALAALEERRVTRYKTAAEEKPSGSLG</sequence>
<feature type="domain" description="Replication gene A protein-like" evidence="7">
    <location>
        <begin position="61"/>
        <end position="322"/>
    </location>
</feature>
<evidence type="ECO:0000256" key="4">
    <source>
        <dbReference type="ARBA" id="ARBA00022722"/>
    </source>
</evidence>
<dbReference type="Pfam" id="PF05840">
    <property type="entry name" value="Phage_GPA"/>
    <property type="match status" value="1"/>
</dbReference>
<dbReference type="EMBL" id="PHHE01000001">
    <property type="protein sequence ID" value="PKA71733.1"/>
    <property type="molecule type" value="Genomic_DNA"/>
</dbReference>
<proteinExistence type="inferred from homology"/>
<comment type="function">
    <text evidence="1">Possible endonuclease which induces a single-strand cut and initiates DNA replication.</text>
</comment>
<reference evidence="8 9" key="1">
    <citation type="submission" date="2017-11" db="EMBL/GenBank/DDBJ databases">
        <title>Genome sequencing of a diverse group of Pseudomonas species.</title>
        <authorList>
            <person name="Loper J."/>
        </authorList>
    </citation>
    <scope>NUCLEOTIDE SEQUENCE [LARGE SCALE GENOMIC DNA]</scope>
    <source>
        <strain evidence="8 9">LMG 25716</strain>
    </source>
</reference>